<dbReference type="CDD" id="cd07344">
    <property type="entry name" value="M48_yhfN_like"/>
    <property type="match status" value="1"/>
</dbReference>
<dbReference type="AlphaFoldDB" id="A0A1A8Y234"/>
<reference evidence="2 3" key="1">
    <citation type="submission" date="2016-06" db="EMBL/GenBank/DDBJ databases">
        <authorList>
            <person name="Kjaerup R.B."/>
            <person name="Dalgaard T.S."/>
            <person name="Juul-Madsen H.R."/>
        </authorList>
    </citation>
    <scope>NUCLEOTIDE SEQUENCE [LARGE SCALE GENOMIC DNA]</scope>
    <source>
        <strain evidence="2">2</strain>
    </source>
</reference>
<name>A0A1A8Y234_9RHOO</name>
<dbReference type="PANTHER" id="PTHR30399:SF1">
    <property type="entry name" value="UTP PYROPHOSPHATASE"/>
    <property type="match status" value="1"/>
</dbReference>
<evidence type="ECO:0000313" key="3">
    <source>
        <dbReference type="Proteomes" id="UP000199600"/>
    </source>
</evidence>
<dbReference type="EMBL" id="FLQY01000399">
    <property type="protein sequence ID" value="SBT11199.1"/>
    <property type="molecule type" value="Genomic_DNA"/>
</dbReference>
<feature type="domain" description="YgjP-like metallopeptidase" evidence="1">
    <location>
        <begin position="41"/>
        <end position="244"/>
    </location>
</feature>
<evidence type="ECO:0000313" key="2">
    <source>
        <dbReference type="EMBL" id="SBT11199.1"/>
    </source>
</evidence>
<dbReference type="InterPro" id="IPR053136">
    <property type="entry name" value="UTP_pyrophosphatase-like"/>
</dbReference>
<organism evidence="2 3">
    <name type="scientific">Candidatus Propionivibrio aalborgensis</name>
    <dbReference type="NCBI Taxonomy" id="1860101"/>
    <lineage>
        <taxon>Bacteria</taxon>
        <taxon>Pseudomonadati</taxon>
        <taxon>Pseudomonadota</taxon>
        <taxon>Betaproteobacteria</taxon>
        <taxon>Rhodocyclales</taxon>
        <taxon>Rhodocyclaceae</taxon>
        <taxon>Propionivibrio</taxon>
    </lineage>
</organism>
<dbReference type="InterPro" id="IPR002725">
    <property type="entry name" value="YgjP-like_metallopeptidase"/>
</dbReference>
<accession>A0A1A8Y234</accession>
<dbReference type="Pfam" id="PF01863">
    <property type="entry name" value="YgjP-like"/>
    <property type="match status" value="1"/>
</dbReference>
<protein>
    <recommendedName>
        <fullName evidence="1">YgjP-like metallopeptidase domain-containing protein</fullName>
    </recommendedName>
</protein>
<gene>
    <name evidence="2" type="ORF">PROAA_930026</name>
</gene>
<dbReference type="PANTHER" id="PTHR30399">
    <property type="entry name" value="UNCHARACTERIZED PROTEIN YGJP"/>
    <property type="match status" value="1"/>
</dbReference>
<dbReference type="RefSeq" id="WP_186412735.1">
    <property type="nucleotide sequence ID" value="NZ_FLQY01000399.1"/>
</dbReference>
<sequence>MPWQADLFRSSEKPLAQNETPRRIALGDRIVPYVLRRAKRRTIGLTIDQRGLRVGAPPRASLNEVESLIHRHGDWVIQKLDEWRSRLRPEPLAIVDGVQVPMLGKNLQIRIATGNNRAVWNELADPVLTLCLRSPKDAAPQLEKALREKARLLFSQRLQHFAARLDVPAPPLALSSARTRWGSCSLKTGIRLNWRLIHFSEDVIDYVVAHELAHLREMNHGARFWRIVEQMYPECKRARAELKALAGAVPHW</sequence>
<keyword evidence="3" id="KW-1185">Reference proteome</keyword>
<proteinExistence type="predicted"/>
<dbReference type="Gene3D" id="3.30.2010.10">
    <property type="entry name" value="Metalloproteases ('zincins'), catalytic domain"/>
    <property type="match status" value="1"/>
</dbReference>
<evidence type="ECO:0000259" key="1">
    <source>
        <dbReference type="Pfam" id="PF01863"/>
    </source>
</evidence>
<dbReference type="Proteomes" id="UP000199600">
    <property type="component" value="Unassembled WGS sequence"/>
</dbReference>